<gene>
    <name evidence="1" type="ORF">C5022_000014</name>
</gene>
<organism evidence="1 2">
    <name type="scientific">Pseudomonas phage vB_PaeP_130_113</name>
    <dbReference type="NCBI Taxonomy" id="2161784"/>
    <lineage>
        <taxon>Viruses</taxon>
        <taxon>Duplodnaviria</taxon>
        <taxon>Heunggongvirae</taxon>
        <taxon>Uroviricota</taxon>
        <taxon>Caudoviricetes</taxon>
        <taxon>Autographivirales</taxon>
        <taxon>Autoscriptoviridae</taxon>
        <taxon>Krylovirinae</taxon>
        <taxon>Phikmvvirus</taxon>
        <taxon>Phikmvvirus pv130113</taxon>
    </lineage>
</organism>
<dbReference type="Proteomes" id="UP000244821">
    <property type="component" value="Segment"/>
</dbReference>
<dbReference type="EMBL" id="MH107770">
    <property type="protein sequence ID" value="AVX47617.1"/>
    <property type="molecule type" value="Genomic_DNA"/>
</dbReference>
<keyword evidence="2" id="KW-1185">Reference proteome</keyword>
<reference evidence="1 2" key="1">
    <citation type="journal article" date="2018" name="Viruses">
        <title>Characterizing Phage Genomes for Therapeutic Applications.</title>
        <authorList>
            <person name="Philipson C.W."/>
            <person name="Voegtly L.J."/>
            <person name="Lueder M.R."/>
            <person name="Long K.A."/>
            <person name="Rice G.K."/>
            <person name="Frey K.G."/>
            <person name="Biswas B."/>
            <person name="Cer R.Z."/>
            <person name="Hamilton T."/>
            <person name="Bishop-Lilly K.A."/>
        </authorList>
    </citation>
    <scope>NUCLEOTIDE SEQUENCE [LARGE SCALE GENOMIC DNA]</scope>
    <source>
        <strain evidence="2">130</strain>
    </source>
</reference>
<name>A0A2R4P9B0_9CAUD</name>
<evidence type="ECO:0000313" key="2">
    <source>
        <dbReference type="Proteomes" id="UP000244821"/>
    </source>
</evidence>
<proteinExistence type="predicted"/>
<accession>A0A2R4P9B0</accession>
<sequence length="83" mass="9042">MGNMLILAVGGLLAWLLFTTVAAIPFAFMVAPGRPCTDAESRRVALCAVLWPLTIPGVLLYATWVILSEAYLGAIELYQEMKK</sequence>
<evidence type="ECO:0000313" key="1">
    <source>
        <dbReference type="EMBL" id="AVX47617.1"/>
    </source>
</evidence>
<protein>
    <submittedName>
        <fullName evidence="1">Uncharacterized protein</fullName>
    </submittedName>
</protein>